<dbReference type="InterPro" id="IPR057525">
    <property type="entry name" value="UTP20_C"/>
</dbReference>
<evidence type="ECO:0000313" key="2">
    <source>
        <dbReference type="EMBL" id="CAD7268841.1"/>
    </source>
</evidence>
<dbReference type="GO" id="GO:0032040">
    <property type="term" value="C:small-subunit processome"/>
    <property type="evidence" value="ECO:0007669"/>
    <property type="project" value="TreeGrafter"/>
</dbReference>
<accession>A0A7R9BB26</accession>
<feature type="domain" description="U3 small nucleolar RNA-associated protein 20 C-terminal" evidence="1">
    <location>
        <begin position="7"/>
        <end position="100"/>
    </location>
</feature>
<gene>
    <name evidence="2" type="ORF">TSIB3V08_LOCUS12841</name>
</gene>
<dbReference type="EMBL" id="OC017014">
    <property type="protein sequence ID" value="CAD7268841.1"/>
    <property type="molecule type" value="Genomic_DNA"/>
</dbReference>
<dbReference type="PANTHER" id="PTHR17695">
    <property type="entry name" value="SMALL SUBUNIT PROCESSOME COMPONENT 20 HOMOLOG"/>
    <property type="match status" value="1"/>
</dbReference>
<dbReference type="InterPro" id="IPR052575">
    <property type="entry name" value="SSU_processome_comp_20"/>
</dbReference>
<organism evidence="2">
    <name type="scientific">Timema shepardi</name>
    <name type="common">Walking stick</name>
    <dbReference type="NCBI Taxonomy" id="629360"/>
    <lineage>
        <taxon>Eukaryota</taxon>
        <taxon>Metazoa</taxon>
        <taxon>Ecdysozoa</taxon>
        <taxon>Arthropoda</taxon>
        <taxon>Hexapoda</taxon>
        <taxon>Insecta</taxon>
        <taxon>Pterygota</taxon>
        <taxon>Neoptera</taxon>
        <taxon>Polyneoptera</taxon>
        <taxon>Phasmatodea</taxon>
        <taxon>Timematodea</taxon>
        <taxon>Timematoidea</taxon>
        <taxon>Timematidae</taxon>
        <taxon>Timema</taxon>
    </lineage>
</organism>
<dbReference type="Pfam" id="PF23099">
    <property type="entry name" value="UTP20_C"/>
    <property type="match status" value="1"/>
</dbReference>
<dbReference type="AlphaFoldDB" id="A0A7R9BB26"/>
<proteinExistence type="predicted"/>
<name>A0A7R9BB26_TIMSH</name>
<protein>
    <recommendedName>
        <fullName evidence="1">U3 small nucleolar RNA-associated protein 20 C-terminal domain-containing protein</fullName>
    </recommendedName>
</protein>
<reference evidence="2" key="1">
    <citation type="submission" date="2020-11" db="EMBL/GenBank/DDBJ databases">
        <authorList>
            <person name="Tran Van P."/>
        </authorList>
    </citation>
    <scope>NUCLEOTIDE SEQUENCE</scope>
</reference>
<evidence type="ECO:0000259" key="1">
    <source>
        <dbReference type="Pfam" id="PF23099"/>
    </source>
</evidence>
<dbReference type="PANTHER" id="PTHR17695:SF11">
    <property type="entry name" value="SMALL SUBUNIT PROCESSOME COMPONENT 20 HOMOLOG"/>
    <property type="match status" value="1"/>
</dbReference>
<dbReference type="GO" id="GO:0030686">
    <property type="term" value="C:90S preribosome"/>
    <property type="evidence" value="ECO:0007669"/>
    <property type="project" value="TreeGrafter"/>
</dbReference>
<sequence length="162" mass="18401">MNKCVGQRTAVFKWLGAVAVTLPKSQLSALLPHLMTSLVREMMVVEPSGDELRRLAKDVGDVMRRRVGAEEYTRQLARLQAQLEARRTGRKSKRAQEELVPVMTFLLRAPEKLWRLVCHGCRRGCACKKSALHAPQCVAVREKCATPLHRLSLWIVKKTWTT</sequence>